<dbReference type="PROSITE" id="PS01163">
    <property type="entry name" value="GAL_P_UDP_TRANSF_II"/>
    <property type="match status" value="1"/>
</dbReference>
<evidence type="ECO:0000256" key="3">
    <source>
        <dbReference type="ARBA" id="ARBA00004947"/>
    </source>
</evidence>
<gene>
    <name evidence="10 13" type="primary">galT</name>
    <name evidence="13" type="ORF">HMPREF9081_0943</name>
</gene>
<evidence type="ECO:0000259" key="11">
    <source>
        <dbReference type="Pfam" id="PF01087"/>
    </source>
</evidence>
<keyword evidence="9 10" id="KW-0119">Carbohydrate metabolism</keyword>
<evidence type="ECO:0000256" key="10">
    <source>
        <dbReference type="HAMAP-Rule" id="MF_00571"/>
    </source>
</evidence>
<keyword evidence="5 10" id="KW-0963">Cytoplasm</keyword>
<organism evidence="13 14">
    <name type="scientific">Centipeda periodontii DSM 2778</name>
    <dbReference type="NCBI Taxonomy" id="888060"/>
    <lineage>
        <taxon>Bacteria</taxon>
        <taxon>Bacillati</taxon>
        <taxon>Bacillota</taxon>
        <taxon>Negativicutes</taxon>
        <taxon>Selenomonadales</taxon>
        <taxon>Selenomonadaceae</taxon>
        <taxon>Centipeda</taxon>
    </lineage>
</organism>
<keyword evidence="6 10" id="KW-0808">Transferase</keyword>
<evidence type="ECO:0000256" key="8">
    <source>
        <dbReference type="ARBA" id="ARBA00023144"/>
    </source>
</evidence>
<dbReference type="InterPro" id="IPR000766">
    <property type="entry name" value="GalP_uridyl_Trfase_II"/>
</dbReference>
<dbReference type="HAMAP" id="MF_00571">
    <property type="entry name" value="GalP_UDP_trans"/>
    <property type="match status" value="1"/>
</dbReference>
<keyword evidence="14" id="KW-1185">Reference proteome</keyword>
<proteinExistence type="inferred from homology"/>
<comment type="caution">
    <text evidence="13">The sequence shown here is derived from an EMBL/GenBank/DDBJ whole genome shotgun (WGS) entry which is preliminary data.</text>
</comment>
<evidence type="ECO:0000256" key="2">
    <source>
        <dbReference type="ARBA" id="ARBA00004496"/>
    </source>
</evidence>
<dbReference type="STRING" id="888060.HMPREF9081_0943"/>
<dbReference type="InterPro" id="IPR005850">
    <property type="entry name" value="GalP_Utransf_C"/>
</dbReference>
<evidence type="ECO:0000256" key="7">
    <source>
        <dbReference type="ARBA" id="ARBA00022695"/>
    </source>
</evidence>
<dbReference type="EC" id="2.7.7.12" evidence="10"/>
<evidence type="ECO:0000259" key="12">
    <source>
        <dbReference type="Pfam" id="PF02744"/>
    </source>
</evidence>
<comment type="subcellular location">
    <subcellularLocation>
        <location evidence="2 10">Cytoplasm</location>
    </subcellularLocation>
</comment>
<evidence type="ECO:0000256" key="9">
    <source>
        <dbReference type="ARBA" id="ARBA00023277"/>
    </source>
</evidence>
<dbReference type="HOGENOM" id="CLU_047799_0_0_9"/>
<dbReference type="GO" id="GO:0008108">
    <property type="term" value="F:UDP-glucose:hexose-1-phosphate uridylyltransferase activity"/>
    <property type="evidence" value="ECO:0007669"/>
    <property type="project" value="UniProtKB-UniRule"/>
</dbReference>
<dbReference type="PANTHER" id="PTHR39191">
    <property type="entry name" value="GALACTOSE-1-PHOSPHATE URIDYLYLTRANSFERASE"/>
    <property type="match status" value="1"/>
</dbReference>
<protein>
    <recommendedName>
        <fullName evidence="10">Galactose-1-phosphate uridylyltransferase</fullName>
        <shortName evidence="10">Gal-1-P uridylyltransferase</shortName>
        <ecNumber evidence="10">2.7.7.12</ecNumber>
    </recommendedName>
    <alternativeName>
        <fullName evidence="10">UDP-glucose--hexose-1-phosphate uridylyltransferase</fullName>
    </alternativeName>
</protein>
<evidence type="ECO:0000313" key="14">
    <source>
        <dbReference type="Proteomes" id="UP000004067"/>
    </source>
</evidence>
<dbReference type="PANTHER" id="PTHR39191:SF1">
    <property type="entry name" value="DUF4922 DOMAIN-CONTAINING PROTEIN"/>
    <property type="match status" value="1"/>
</dbReference>
<dbReference type="NCBIfam" id="TIGR01239">
    <property type="entry name" value="galT_2"/>
    <property type="match status" value="1"/>
</dbReference>
<sequence>MRTRTGGCIMCDIQHEISRLLHFARQKGLIAPEDEVYAANRLLDVLHVEEYVPEEVDETLETATPILENMLDYAADHGLIEGTTDERDLFDTRIMDCVMPRPSEVVQNFKDRYERSPQEATDWYYRLSIASNYIRKTRIDKNIAWKAATEYGDLDVTINLSKPEKDPRDIAKAKLAKSSSYPKCLLCRENEGYAGRVNHPARETHRLIPLDFGGHEWFLQYSPYTYYNEHCIVLNSAHVPMVISRETFENLAAFLEIFPHYFAGSNADLPIVGGSILSHDHYQGGRYTFAMERAAVEQEYRFANYPNVRAGRVKWPMSTLRLTSSDKGALIDLAAKILAAWRTYSDASVEILAETDAPHNTITPIARRRGTDFEFDLVFRNNRTTAEHPLGLFHPHAEVHHIKKENIGLIEVLGLAILPARLKDEMAQVRAELLKGTEDISGVAMLEKHADWYRTLRAAHPAVTEEHVDGILRDAIGAVFLQVLTHAGVFKRDAAGMAAFDRWIESVAGV</sequence>
<keyword evidence="7 10" id="KW-0548">Nucleotidyltransferase</keyword>
<evidence type="ECO:0000256" key="1">
    <source>
        <dbReference type="ARBA" id="ARBA00001107"/>
    </source>
</evidence>
<feature type="domain" description="Galactose-1-phosphate uridyl transferase N-terminal" evidence="11">
    <location>
        <begin position="30"/>
        <end position="240"/>
    </location>
</feature>
<evidence type="ECO:0000256" key="6">
    <source>
        <dbReference type="ARBA" id="ARBA00022679"/>
    </source>
</evidence>
<dbReference type="Proteomes" id="UP000004067">
    <property type="component" value="Unassembled WGS sequence"/>
</dbReference>
<feature type="domain" description="Galactose-1-phosphate uridyl transferase C-terminal" evidence="12">
    <location>
        <begin position="256"/>
        <end position="452"/>
    </location>
</feature>
<dbReference type="GO" id="GO:0005737">
    <property type="term" value="C:cytoplasm"/>
    <property type="evidence" value="ECO:0007669"/>
    <property type="project" value="UniProtKB-SubCell"/>
</dbReference>
<name>F5RL08_9FIRM</name>
<dbReference type="UniPathway" id="UPA00214"/>
<comment type="similarity">
    <text evidence="4 10">Belongs to the galactose-1-phosphate uridylyltransferase type 2 family.</text>
</comment>
<dbReference type="eggNOG" id="COG4468">
    <property type="taxonomic scope" value="Bacteria"/>
</dbReference>
<evidence type="ECO:0000256" key="4">
    <source>
        <dbReference type="ARBA" id="ARBA00008706"/>
    </source>
</evidence>
<keyword evidence="8 10" id="KW-0299">Galactose metabolism</keyword>
<comment type="catalytic activity">
    <reaction evidence="1 10">
        <text>alpha-D-galactose 1-phosphate + UDP-alpha-D-glucose = alpha-D-glucose 1-phosphate + UDP-alpha-D-galactose</text>
        <dbReference type="Rhea" id="RHEA:13989"/>
        <dbReference type="ChEBI" id="CHEBI:58336"/>
        <dbReference type="ChEBI" id="CHEBI:58601"/>
        <dbReference type="ChEBI" id="CHEBI:58885"/>
        <dbReference type="ChEBI" id="CHEBI:66914"/>
        <dbReference type="EC" id="2.7.7.12"/>
    </reaction>
</comment>
<dbReference type="InterPro" id="IPR023425">
    <property type="entry name" value="GalP_uridyl_Trfase_II_CS"/>
</dbReference>
<comment type="pathway">
    <text evidence="3 10">Carbohydrate metabolism; galactose metabolism.</text>
</comment>
<dbReference type="GO" id="GO:0006012">
    <property type="term" value="P:galactose metabolic process"/>
    <property type="evidence" value="ECO:0007669"/>
    <property type="project" value="UniProtKB-UniRule"/>
</dbReference>
<evidence type="ECO:0000313" key="13">
    <source>
        <dbReference type="EMBL" id="EGK60737.1"/>
    </source>
</evidence>
<evidence type="ECO:0000256" key="5">
    <source>
        <dbReference type="ARBA" id="ARBA00022490"/>
    </source>
</evidence>
<dbReference type="InterPro" id="IPR005849">
    <property type="entry name" value="GalP_Utransf_N"/>
</dbReference>
<dbReference type="PIRSF" id="PIRSF006005">
    <property type="entry name" value="GalT_BS"/>
    <property type="match status" value="1"/>
</dbReference>
<accession>F5RL08</accession>
<dbReference type="NCBIfam" id="NF003629">
    <property type="entry name" value="PRK05270.1-2"/>
    <property type="match status" value="1"/>
</dbReference>
<dbReference type="Pfam" id="PF02744">
    <property type="entry name" value="GalP_UDP_tr_C"/>
    <property type="match status" value="1"/>
</dbReference>
<dbReference type="Pfam" id="PF01087">
    <property type="entry name" value="GalP_UDP_transf"/>
    <property type="match status" value="1"/>
</dbReference>
<dbReference type="AlphaFoldDB" id="F5RL08"/>
<reference evidence="13 14" key="1">
    <citation type="submission" date="2011-04" db="EMBL/GenBank/DDBJ databases">
        <authorList>
            <person name="Muzny D."/>
            <person name="Qin X."/>
            <person name="Deng J."/>
            <person name="Jiang H."/>
            <person name="Liu Y."/>
            <person name="Qu J."/>
            <person name="Song X.-Z."/>
            <person name="Zhang L."/>
            <person name="Thornton R."/>
            <person name="Coyle M."/>
            <person name="Francisco L."/>
            <person name="Jackson L."/>
            <person name="Javaid M."/>
            <person name="Korchina V."/>
            <person name="Kovar C."/>
            <person name="Mata R."/>
            <person name="Mathew T."/>
            <person name="Ngo R."/>
            <person name="Nguyen L."/>
            <person name="Nguyen N."/>
            <person name="Okwuonu G."/>
            <person name="Ongeri F."/>
            <person name="Pham C."/>
            <person name="Simmons D."/>
            <person name="Wilczek-Boney K."/>
            <person name="Hale W."/>
            <person name="Jakkamsetti A."/>
            <person name="Pham P."/>
            <person name="Ruth R."/>
            <person name="San Lucas F."/>
            <person name="Warren J."/>
            <person name="Zhang J."/>
            <person name="Zhao Z."/>
            <person name="Zhou C."/>
            <person name="Zhu D."/>
            <person name="Lee S."/>
            <person name="Bess C."/>
            <person name="Blankenburg K."/>
            <person name="Forbes L."/>
            <person name="Fu Q."/>
            <person name="Gubbala S."/>
            <person name="Hirani K."/>
            <person name="Jayaseelan J.C."/>
            <person name="Lara F."/>
            <person name="Munidasa M."/>
            <person name="Palculict T."/>
            <person name="Patil S."/>
            <person name="Pu L.-L."/>
            <person name="Saada N."/>
            <person name="Tang L."/>
            <person name="Weissenberger G."/>
            <person name="Zhu Y."/>
            <person name="Hemphill L."/>
            <person name="Shang Y."/>
            <person name="Youmans B."/>
            <person name="Ayvaz T."/>
            <person name="Ross M."/>
            <person name="Santibanez J."/>
            <person name="Aqrawi P."/>
            <person name="Gross S."/>
            <person name="Joshi V."/>
            <person name="Fowler G."/>
            <person name="Nazareth L."/>
            <person name="Reid J."/>
            <person name="Worley K."/>
            <person name="Petrosino J."/>
            <person name="Highlander S."/>
            <person name="Gibbs R."/>
        </authorList>
    </citation>
    <scope>NUCLEOTIDE SEQUENCE [LARGE SCALE GENOMIC DNA]</scope>
    <source>
        <strain evidence="13 14">DSM 2778</strain>
    </source>
</reference>
<dbReference type="EMBL" id="AFHQ01000028">
    <property type="protein sequence ID" value="EGK60737.1"/>
    <property type="molecule type" value="Genomic_DNA"/>
</dbReference>